<dbReference type="WBParaSite" id="SMTH1_50340.2">
    <property type="protein sequence ID" value="SMTH1_50340.2"/>
    <property type="gene ID" value="SMTH1_50340"/>
</dbReference>
<evidence type="ECO:0000256" key="11">
    <source>
        <dbReference type="SAM" id="Phobius"/>
    </source>
</evidence>
<protein>
    <submittedName>
        <fullName evidence="16">G_PROTEIN_RECEP_F2_4 domain-containing protein</fullName>
    </submittedName>
</protein>
<evidence type="ECO:0000313" key="16">
    <source>
        <dbReference type="WBParaSite" id="SMTH1_50340.2"/>
    </source>
</evidence>
<keyword evidence="7 9" id="KW-1015">Disulfide bond</keyword>
<keyword evidence="6 11" id="KW-0472">Membrane</keyword>
<evidence type="ECO:0000256" key="1">
    <source>
        <dbReference type="ARBA" id="ARBA00004141"/>
    </source>
</evidence>
<dbReference type="CDD" id="cd15035">
    <property type="entry name" value="7tmF_FZD5_FZD8-like"/>
    <property type="match status" value="1"/>
</dbReference>
<feature type="region of interest" description="Disordered" evidence="10">
    <location>
        <begin position="72"/>
        <end position="119"/>
    </location>
</feature>
<feature type="transmembrane region" description="Helical" evidence="11">
    <location>
        <begin position="666"/>
        <end position="693"/>
    </location>
</feature>
<dbReference type="AlphaFoldDB" id="A0AA85BFD5"/>
<evidence type="ECO:0000259" key="14">
    <source>
        <dbReference type="PROSITE" id="PS50261"/>
    </source>
</evidence>
<feature type="compositionally biased region" description="Basic and acidic residues" evidence="10">
    <location>
        <begin position="94"/>
        <end position="109"/>
    </location>
</feature>
<feature type="domain" description="FZ" evidence="13">
    <location>
        <begin position="154"/>
        <end position="271"/>
    </location>
</feature>
<evidence type="ECO:0000256" key="5">
    <source>
        <dbReference type="ARBA" id="ARBA00022989"/>
    </source>
</evidence>
<dbReference type="GO" id="GO:0060070">
    <property type="term" value="P:canonical Wnt signaling pathway"/>
    <property type="evidence" value="ECO:0007669"/>
    <property type="project" value="TreeGrafter"/>
</dbReference>
<dbReference type="InterPro" id="IPR000539">
    <property type="entry name" value="Frizzled/Smoothened_7TM"/>
</dbReference>
<keyword evidence="8" id="KW-0675">Receptor</keyword>
<evidence type="ECO:0000256" key="10">
    <source>
        <dbReference type="SAM" id="MobiDB-lite"/>
    </source>
</evidence>
<dbReference type="InterPro" id="IPR036790">
    <property type="entry name" value="Frizzled_dom_sf"/>
</dbReference>
<dbReference type="SMART" id="SM00063">
    <property type="entry name" value="FRI"/>
    <property type="match status" value="1"/>
</dbReference>
<comment type="subcellular location">
    <subcellularLocation>
        <location evidence="1">Membrane</location>
        <topology evidence="1">Multi-pass membrane protein</topology>
    </subcellularLocation>
</comment>
<evidence type="ECO:0000256" key="4">
    <source>
        <dbReference type="ARBA" id="ARBA00022692"/>
    </source>
</evidence>
<sequence length="987" mass="112419">MWIILILLTINIIPQNIDFLYGNNHDIEQSKWNINKQQQQIRNIHNLSNYVILKNQNIDLFNFIQRIKRSKSNDVKDHHSMENNKELNNSNKNNKNDRSNDDDDDHKNNDPIPNVIDNNEHLINSNSKLSSSSNYHPLSSNQLLHNSMDHEKVLRPEKCIPIEIPLCKNIGYNLTYLPNAFNHETQEEAGLEVHQFYPLVEINCSDDLRLFLCSMYTPICLPNWHYRLTACKSLCESARDGCMPVMRTYGFGWPERMNCDLLPEGNECVSRSNTPNNRKVTSSSSASSSSLPSGEQQVGMIHKDTTITTTTNNNDHKMNDIILGKGVELSSTNELSNFIKQIHLYINPTLSNDKQYSNHSNIPPSEIINQLHEYLTTNINSQKINKKSNEINKKSIQSNQNLFNLYLCLPCKCYDPFIKWIKPSLNEVMTDHIKNCLPSCYYPTFNNQSDKTFITFWLSLWSILCILSTLLIMITFLVDSNRFQYPERSIIYLSTCYFMIAIGYIIRVCIGHELIACNGLMLRFNTTGPIQCSIVFLLTYIFGMASSIWWIILTLTWFLAAGLKWGTEAIAKYSQIYHFFAWFIPGTKAIIILILSAIDGDPISGLCTVGSINLYYLRIFILIPMCIYLSLGTIFLFAGFIALFKIRNEIKCQTRSHLKTDKLEKLMIRIGIFSVLYIVPATIVIACYCYELYYRDLWNKGHNCPCITLSYMKDLTHQNQLDQLRSLFMNHDHDDHDHDHTLSLNDQMIKGKHGITLHLNPPEYVNVQPEYAVFMLKYFMSLVIGITSGFWIWSSKTVNSWQLCLKRLFHCSYRTNSKCHHQRAVSIGVLSHTGVLVPNRSPPPPPPPPSLPNPGTMNWNTGQSKVWMNSNSHCKLSNGLNLGVNNCTTWQDDYISNNRLLPQPPSTNLECHHSTGIHINHTMPIPVGSVIGTSGLQVNSGSFTNGPLDGTAISGGSGTSLPGQQHNGRKIDANNLFLMSSVPITHI</sequence>
<feature type="disulfide bond" evidence="9">
    <location>
        <begin position="235"/>
        <end position="259"/>
    </location>
</feature>
<feature type="domain" description="G-protein coupled receptors family 2 profile 2" evidence="14">
    <location>
        <begin position="451"/>
        <end position="800"/>
    </location>
</feature>
<feature type="region of interest" description="Disordered" evidence="10">
    <location>
        <begin position="947"/>
        <end position="967"/>
    </location>
</feature>
<dbReference type="Pfam" id="PF01392">
    <property type="entry name" value="Fz"/>
    <property type="match status" value="1"/>
</dbReference>
<feature type="transmembrane region" description="Helical" evidence="11">
    <location>
        <begin position="456"/>
        <end position="478"/>
    </location>
</feature>
<feature type="transmembrane region" description="Helical" evidence="11">
    <location>
        <begin position="490"/>
        <end position="510"/>
    </location>
</feature>
<evidence type="ECO:0000256" key="9">
    <source>
        <dbReference type="PROSITE-ProRule" id="PRU00090"/>
    </source>
</evidence>
<dbReference type="PROSITE" id="PS50261">
    <property type="entry name" value="G_PROTEIN_RECEP_F2_4"/>
    <property type="match status" value="1"/>
</dbReference>
<evidence type="ECO:0000256" key="12">
    <source>
        <dbReference type="SAM" id="SignalP"/>
    </source>
</evidence>
<evidence type="ECO:0000256" key="6">
    <source>
        <dbReference type="ARBA" id="ARBA00023136"/>
    </source>
</evidence>
<accession>A0AA85BFD5</accession>
<evidence type="ECO:0000256" key="7">
    <source>
        <dbReference type="ARBA" id="ARBA00023157"/>
    </source>
</evidence>
<feature type="transmembrane region" description="Helical" evidence="11">
    <location>
        <begin position="548"/>
        <end position="567"/>
    </location>
</feature>
<feature type="disulfide bond" evidence="9">
    <location>
        <begin position="204"/>
        <end position="242"/>
    </location>
</feature>
<dbReference type="InterPro" id="IPR020067">
    <property type="entry name" value="Frizzled_dom"/>
</dbReference>
<evidence type="ECO:0000256" key="3">
    <source>
        <dbReference type="ARBA" id="ARBA00022473"/>
    </source>
</evidence>
<reference evidence="16" key="1">
    <citation type="submission" date="2023-11" db="UniProtKB">
        <authorList>
            <consortium name="WormBaseParasite"/>
        </authorList>
    </citation>
    <scope>IDENTIFICATION</scope>
</reference>
<feature type="compositionally biased region" description="Low complexity" evidence="10">
    <location>
        <begin position="110"/>
        <end position="119"/>
    </location>
</feature>
<feature type="chain" id="PRO_5041708188" evidence="12">
    <location>
        <begin position="20"/>
        <end position="987"/>
    </location>
</feature>
<dbReference type="Pfam" id="PF01534">
    <property type="entry name" value="Frizzled"/>
    <property type="match status" value="1"/>
</dbReference>
<evidence type="ECO:0000256" key="2">
    <source>
        <dbReference type="ARBA" id="ARBA00008077"/>
    </source>
</evidence>
<feature type="transmembrane region" description="Helical" evidence="11">
    <location>
        <begin position="618"/>
        <end position="646"/>
    </location>
</feature>
<feature type="compositionally biased region" description="Polar residues" evidence="10">
    <location>
        <begin position="270"/>
        <end position="281"/>
    </location>
</feature>
<organism evidence="15 16">
    <name type="scientific">Schistosoma mattheei</name>
    <dbReference type="NCBI Taxonomy" id="31246"/>
    <lineage>
        <taxon>Eukaryota</taxon>
        <taxon>Metazoa</taxon>
        <taxon>Spiralia</taxon>
        <taxon>Lophotrochozoa</taxon>
        <taxon>Platyhelminthes</taxon>
        <taxon>Trematoda</taxon>
        <taxon>Digenea</taxon>
        <taxon>Strigeidida</taxon>
        <taxon>Schistosomatoidea</taxon>
        <taxon>Schistosomatidae</taxon>
        <taxon>Schistosoma</taxon>
    </lineage>
</organism>
<keyword evidence="3" id="KW-0217">Developmental protein</keyword>
<dbReference type="Proteomes" id="UP000050791">
    <property type="component" value="Unassembled WGS sequence"/>
</dbReference>
<dbReference type="GO" id="GO:0042813">
    <property type="term" value="F:Wnt receptor activity"/>
    <property type="evidence" value="ECO:0007669"/>
    <property type="project" value="TreeGrafter"/>
</dbReference>
<dbReference type="CDD" id="cd07456">
    <property type="entry name" value="CRD_FZ5_like"/>
    <property type="match status" value="1"/>
</dbReference>
<feature type="disulfide bond" evidence="9">
    <location>
        <begin position="159"/>
        <end position="220"/>
    </location>
</feature>
<dbReference type="Gene3D" id="1.10.2000.10">
    <property type="entry name" value="Frizzled cysteine-rich domain"/>
    <property type="match status" value="1"/>
</dbReference>
<feature type="compositionally biased region" description="Low complexity" evidence="10">
    <location>
        <begin position="282"/>
        <end position="293"/>
    </location>
</feature>
<name>A0AA85BFD5_9TREM</name>
<feature type="transmembrane region" description="Helical" evidence="11">
    <location>
        <begin position="771"/>
        <end position="793"/>
    </location>
</feature>
<feature type="disulfide bond" evidence="9">
    <location>
        <begin position="167"/>
        <end position="213"/>
    </location>
</feature>
<feature type="compositionally biased region" description="Basic and acidic residues" evidence="10">
    <location>
        <begin position="72"/>
        <end position="85"/>
    </location>
</feature>
<evidence type="ECO:0000259" key="13">
    <source>
        <dbReference type="PROSITE" id="PS50038"/>
    </source>
</evidence>
<keyword evidence="4 11" id="KW-0812">Transmembrane</keyword>
<dbReference type="GO" id="GO:0017147">
    <property type="term" value="F:Wnt-protein binding"/>
    <property type="evidence" value="ECO:0007669"/>
    <property type="project" value="TreeGrafter"/>
</dbReference>
<dbReference type="Gene3D" id="1.20.1070.10">
    <property type="entry name" value="Rhodopsin 7-helix transmembrane proteins"/>
    <property type="match status" value="1"/>
</dbReference>
<comment type="similarity">
    <text evidence="2">Belongs to the G-protein coupled receptor Fz/Smo family.</text>
</comment>
<dbReference type="SMART" id="SM01330">
    <property type="entry name" value="Frizzled"/>
    <property type="match status" value="1"/>
</dbReference>
<dbReference type="InterPro" id="IPR017981">
    <property type="entry name" value="GPCR_2-like_7TM"/>
</dbReference>
<feature type="region of interest" description="Disordered" evidence="10">
    <location>
        <begin position="270"/>
        <end position="300"/>
    </location>
</feature>
<proteinExistence type="inferred from homology"/>
<keyword evidence="12" id="KW-0732">Signal</keyword>
<dbReference type="SUPFAM" id="SSF63501">
    <property type="entry name" value="Frizzled cysteine-rich domain"/>
    <property type="match status" value="1"/>
</dbReference>
<keyword evidence="5 11" id="KW-1133">Transmembrane helix</keyword>
<dbReference type="PRINTS" id="PR00489">
    <property type="entry name" value="FRIZZLED"/>
</dbReference>
<feature type="signal peptide" evidence="12">
    <location>
        <begin position="1"/>
        <end position="19"/>
    </location>
</feature>
<evidence type="ECO:0000256" key="8">
    <source>
        <dbReference type="ARBA" id="ARBA00023170"/>
    </source>
</evidence>
<comment type="caution">
    <text evidence="9">Lacks conserved residue(s) required for the propagation of feature annotation.</text>
</comment>
<dbReference type="PROSITE" id="PS50038">
    <property type="entry name" value="FZ"/>
    <property type="match status" value="1"/>
</dbReference>
<dbReference type="InterPro" id="IPR015526">
    <property type="entry name" value="Frizzled/SFRP"/>
</dbReference>
<dbReference type="GO" id="GO:0035567">
    <property type="term" value="P:non-canonical Wnt signaling pathway"/>
    <property type="evidence" value="ECO:0007669"/>
    <property type="project" value="TreeGrafter"/>
</dbReference>
<evidence type="ECO:0000313" key="15">
    <source>
        <dbReference type="Proteomes" id="UP000050791"/>
    </source>
</evidence>
<feature type="transmembrane region" description="Helical" evidence="11">
    <location>
        <begin position="579"/>
        <end position="598"/>
    </location>
</feature>
<dbReference type="GO" id="GO:0005886">
    <property type="term" value="C:plasma membrane"/>
    <property type="evidence" value="ECO:0007669"/>
    <property type="project" value="TreeGrafter"/>
</dbReference>
<dbReference type="PANTHER" id="PTHR11309">
    <property type="entry name" value="FRIZZLED"/>
    <property type="match status" value="1"/>
</dbReference>
<dbReference type="PANTHER" id="PTHR11309:SF126">
    <property type="entry name" value="FRIZZLED-2"/>
    <property type="match status" value="1"/>
</dbReference>